<dbReference type="PANTHER" id="PTHR39966">
    <property type="entry name" value="BLL2471 PROTEIN-RELATED"/>
    <property type="match status" value="1"/>
</dbReference>
<dbReference type="EMBL" id="AJJU01000017">
    <property type="protein sequence ID" value="EID73888.1"/>
    <property type="molecule type" value="Genomic_DNA"/>
</dbReference>
<dbReference type="InterPro" id="IPR000014">
    <property type="entry name" value="PAS"/>
</dbReference>
<sequence length="321" mass="38077">MKNTIQPELQHGHPIHTYLKETEFIHQLLEEISATDPAKEYQKFYNIFNQLGTIERRFERKENQLFPFLEEKGWTGPSRNMWSFHDTLREMLRIVRKNVEEGDYTSTLQNLELLKQNIHRLLNVEESVLFPNAMEILSNEDWIQMRKGEEEIGWMLNSPPLPYPNTQEYIHPSMDTQLRSDVSFSEGAQLYDQGYMSIEQVNLLFKTLPIDLTFVDEHDKVIFYNRGEERVFPRSAGIIGREVRFCHPPKSVDTVLQILETFKSGKKDEASFWITYKGRLIYIRYFAVRDADRKYKGVVEMSQDITDIKNIEGERRLLEWN</sequence>
<feature type="domain" description="Hemerythrin-like" evidence="1">
    <location>
        <begin position="23"/>
        <end position="131"/>
    </location>
</feature>
<dbReference type="Gene3D" id="3.30.450.20">
    <property type="entry name" value="PAS domain"/>
    <property type="match status" value="1"/>
</dbReference>
<name>I0WBX2_9FLAO</name>
<proteinExistence type="predicted"/>
<dbReference type="GO" id="GO:0005886">
    <property type="term" value="C:plasma membrane"/>
    <property type="evidence" value="ECO:0007669"/>
    <property type="project" value="TreeGrafter"/>
</dbReference>
<dbReference type="InterPro" id="IPR035965">
    <property type="entry name" value="PAS-like_dom_sf"/>
</dbReference>
<dbReference type="Gene3D" id="1.20.120.520">
    <property type="entry name" value="nmb1532 protein domain like"/>
    <property type="match status" value="1"/>
</dbReference>
<dbReference type="NCBIfam" id="TIGR00229">
    <property type="entry name" value="sensory_box"/>
    <property type="match status" value="1"/>
</dbReference>
<dbReference type="AlphaFoldDB" id="I0WBX2"/>
<comment type="caution">
    <text evidence="2">The sequence shown here is derived from an EMBL/GenBank/DDBJ whole genome shotgun (WGS) entry which is preliminary data.</text>
</comment>
<reference evidence="2 3" key="1">
    <citation type="journal article" date="2012" name="J. Bacteriol.">
        <title>Genome Sequence of the Halotolerant Bacterium Imtechella halotolerans K1T.</title>
        <authorList>
            <person name="Kumar S."/>
            <person name="Vikram S."/>
            <person name="Subramanian S."/>
            <person name="Raghava G.P."/>
            <person name="Pinnaka A.K."/>
        </authorList>
    </citation>
    <scope>NUCLEOTIDE SEQUENCE [LARGE SCALE GENOMIC DNA]</scope>
    <source>
        <strain evidence="2 3">K1</strain>
    </source>
</reference>
<dbReference type="PATRIC" id="fig|946077.3.peg.2016"/>
<evidence type="ECO:0000313" key="2">
    <source>
        <dbReference type="EMBL" id="EID73888.1"/>
    </source>
</evidence>
<evidence type="ECO:0000313" key="3">
    <source>
        <dbReference type="Proteomes" id="UP000005938"/>
    </source>
</evidence>
<dbReference type="SUPFAM" id="SSF55785">
    <property type="entry name" value="PYP-like sensor domain (PAS domain)"/>
    <property type="match status" value="1"/>
</dbReference>
<dbReference type="eggNOG" id="COG2461">
    <property type="taxonomic scope" value="Bacteria"/>
</dbReference>
<dbReference type="Proteomes" id="UP000005938">
    <property type="component" value="Unassembled WGS sequence"/>
</dbReference>
<organism evidence="2 3">
    <name type="scientific">Imtechella halotolerans K1</name>
    <dbReference type="NCBI Taxonomy" id="946077"/>
    <lineage>
        <taxon>Bacteria</taxon>
        <taxon>Pseudomonadati</taxon>
        <taxon>Bacteroidota</taxon>
        <taxon>Flavobacteriia</taxon>
        <taxon>Flavobacteriales</taxon>
        <taxon>Flavobacteriaceae</taxon>
        <taxon>Imtechella</taxon>
    </lineage>
</organism>
<keyword evidence="3" id="KW-1185">Reference proteome</keyword>
<dbReference type="RefSeq" id="WP_008240101.1">
    <property type="nucleotide sequence ID" value="NZ_AJJU01000017.1"/>
</dbReference>
<protein>
    <submittedName>
        <fullName evidence="2">PAS/PAC sensor protein</fullName>
    </submittedName>
</protein>
<dbReference type="Pfam" id="PF13596">
    <property type="entry name" value="PAS_10"/>
    <property type="match status" value="1"/>
</dbReference>
<dbReference type="PANTHER" id="PTHR39966:SF3">
    <property type="entry name" value="DUF438 DOMAIN-CONTAINING PROTEIN"/>
    <property type="match status" value="1"/>
</dbReference>
<evidence type="ECO:0000259" key="1">
    <source>
        <dbReference type="Pfam" id="PF01814"/>
    </source>
</evidence>
<dbReference type="STRING" id="946077.W5A_09995"/>
<dbReference type="InterPro" id="IPR012312">
    <property type="entry name" value="Hemerythrin-like"/>
</dbReference>
<accession>I0WBX2</accession>
<gene>
    <name evidence="2" type="ORF">W5A_09995</name>
</gene>
<dbReference type="Pfam" id="PF01814">
    <property type="entry name" value="Hemerythrin"/>
    <property type="match status" value="1"/>
</dbReference>